<comment type="caution">
    <text evidence="1">The sequence shown here is derived from an EMBL/GenBank/DDBJ whole genome shotgun (WGS) entry which is preliminary data.</text>
</comment>
<dbReference type="eggNOG" id="COG0456">
    <property type="taxonomic scope" value="Bacteria"/>
</dbReference>
<gene>
    <name evidence="1" type="ORF">LQ50_16590</name>
</gene>
<accession>A0A0B0ICX2</accession>
<organism evidence="1 2">
    <name type="scientific">Halalkalibacter okhensis</name>
    <dbReference type="NCBI Taxonomy" id="333138"/>
    <lineage>
        <taxon>Bacteria</taxon>
        <taxon>Bacillati</taxon>
        <taxon>Bacillota</taxon>
        <taxon>Bacilli</taxon>
        <taxon>Bacillales</taxon>
        <taxon>Bacillaceae</taxon>
        <taxon>Halalkalibacter</taxon>
    </lineage>
</organism>
<dbReference type="Proteomes" id="UP000030832">
    <property type="component" value="Unassembled WGS sequence"/>
</dbReference>
<dbReference type="STRING" id="333138.LQ50_16590"/>
<reference evidence="1 2" key="1">
    <citation type="submission" date="2014-09" db="EMBL/GenBank/DDBJ databases">
        <title>Genome sequencing and annotation of Bacillus Okhensis strain Kh10-101T.</title>
        <authorList>
            <person name="Prakash J.S."/>
        </authorList>
    </citation>
    <scope>NUCLEOTIDE SEQUENCE [LARGE SCALE GENOMIC DNA]</scope>
    <source>
        <strain evidence="2">Kh10-101T</strain>
    </source>
</reference>
<evidence type="ECO:0000313" key="2">
    <source>
        <dbReference type="Proteomes" id="UP000030832"/>
    </source>
</evidence>
<dbReference type="EMBL" id="JRJU01000022">
    <property type="protein sequence ID" value="KHF39165.1"/>
    <property type="molecule type" value="Genomic_DNA"/>
</dbReference>
<proteinExistence type="predicted"/>
<evidence type="ECO:0000313" key="1">
    <source>
        <dbReference type="EMBL" id="KHF39165.1"/>
    </source>
</evidence>
<protein>
    <recommendedName>
        <fullName evidence="3">BioF2-like acetyltransferase domain-containing protein</fullName>
    </recommendedName>
</protein>
<name>A0A0B0ICX2_9BACI</name>
<dbReference type="OrthoDB" id="2869300at2"/>
<evidence type="ECO:0008006" key="3">
    <source>
        <dbReference type="Google" id="ProtNLM"/>
    </source>
</evidence>
<keyword evidence="2" id="KW-1185">Reference proteome</keyword>
<dbReference type="AlphaFoldDB" id="A0A0B0ICX2"/>
<dbReference type="RefSeq" id="WP_034631047.1">
    <property type="nucleotide sequence ID" value="NZ_JRJU01000022.1"/>
</dbReference>
<sequence length="155" mass="17937">MKIISLKSRQWEQYRRPILNFVKRHDKDAAKSCYSWLFKLKKHHLHQPGTSIKLALWDGKIIAVAAVSDYGTTHSAFIIAPNYSQTEIQINLFTALISDLGVCYTKIRYDNKQKIKYALQAGLVCFAYLRGENDQIYLWFGGGHWHTDDITEKEA</sequence>